<dbReference type="EMBL" id="JAAGOB010000009">
    <property type="protein sequence ID" value="NED97022.1"/>
    <property type="molecule type" value="Genomic_DNA"/>
</dbReference>
<evidence type="ECO:0000313" key="1">
    <source>
        <dbReference type="EMBL" id="NED97022.1"/>
    </source>
</evidence>
<proteinExistence type="predicted"/>
<gene>
    <name evidence="1" type="ORF">G1H11_17090</name>
</gene>
<reference evidence="1 2" key="1">
    <citation type="submission" date="2020-02" db="EMBL/GenBank/DDBJ databases">
        <authorList>
            <person name="Li X.-J."/>
            <person name="Feng X.-M."/>
        </authorList>
    </citation>
    <scope>NUCLEOTIDE SEQUENCE [LARGE SCALE GENOMIC DNA]</scope>
    <source>
        <strain evidence="1 2">CGMCC 4.7225</strain>
    </source>
</reference>
<dbReference type="Proteomes" id="UP000469185">
    <property type="component" value="Unassembled WGS sequence"/>
</dbReference>
<name>A0A6N9YPW4_9ACTN</name>
<organism evidence="1 2">
    <name type="scientific">Phytoactinopolyspora alkaliphila</name>
    <dbReference type="NCBI Taxonomy" id="1783498"/>
    <lineage>
        <taxon>Bacteria</taxon>
        <taxon>Bacillati</taxon>
        <taxon>Actinomycetota</taxon>
        <taxon>Actinomycetes</taxon>
        <taxon>Jiangellales</taxon>
        <taxon>Jiangellaceae</taxon>
        <taxon>Phytoactinopolyspora</taxon>
    </lineage>
</organism>
<evidence type="ECO:0000313" key="2">
    <source>
        <dbReference type="Proteomes" id="UP000469185"/>
    </source>
</evidence>
<dbReference type="RefSeq" id="WP_163819805.1">
    <property type="nucleotide sequence ID" value="NZ_JAAGOB010000009.1"/>
</dbReference>
<protein>
    <submittedName>
        <fullName evidence="1">Uncharacterized protein</fullName>
    </submittedName>
</protein>
<dbReference type="AlphaFoldDB" id="A0A6N9YPW4"/>
<keyword evidence="2" id="KW-1185">Reference proteome</keyword>
<sequence>MSGHYWPPRRVTRADAVTDWRFDGAKNPNWGAILEAVADAPVNSETSCIPMLRNAALSPSDFLTAG</sequence>
<accession>A0A6N9YPW4</accession>
<comment type="caution">
    <text evidence="1">The sequence shown here is derived from an EMBL/GenBank/DDBJ whole genome shotgun (WGS) entry which is preliminary data.</text>
</comment>